<evidence type="ECO:0000313" key="3">
    <source>
        <dbReference type="Proteomes" id="UP000651452"/>
    </source>
</evidence>
<feature type="compositionally biased region" description="Acidic residues" evidence="1">
    <location>
        <begin position="302"/>
        <end position="314"/>
    </location>
</feature>
<feature type="compositionally biased region" description="Acidic residues" evidence="1">
    <location>
        <begin position="271"/>
        <end position="284"/>
    </location>
</feature>
<dbReference type="AlphaFoldDB" id="A0A8H7MEP8"/>
<dbReference type="OrthoDB" id="10432117at2759"/>
<gene>
    <name evidence="2" type="ORF">EKO04_011595</name>
</gene>
<reference evidence="2" key="2">
    <citation type="submission" date="2020-09" db="EMBL/GenBank/DDBJ databases">
        <title>Reference genome assembly for Australian Ascochyta lentis isolate Al4.</title>
        <authorList>
            <person name="Lee R.C."/>
            <person name="Farfan-Caceres L.M."/>
            <person name="Debler J.W."/>
            <person name="Williams A.H."/>
            <person name="Henares B.M."/>
        </authorList>
    </citation>
    <scope>NUCLEOTIDE SEQUENCE</scope>
    <source>
        <strain evidence="2">Al4</strain>
    </source>
</reference>
<reference evidence="2" key="1">
    <citation type="submission" date="2018-12" db="EMBL/GenBank/DDBJ databases">
        <authorList>
            <person name="Syme R.A."/>
            <person name="Farfan-Caceres L."/>
            <person name="Lichtenzveig J."/>
        </authorList>
    </citation>
    <scope>NUCLEOTIDE SEQUENCE</scope>
    <source>
        <strain evidence="2">Al4</strain>
    </source>
</reference>
<proteinExistence type="predicted"/>
<feature type="region of interest" description="Disordered" evidence="1">
    <location>
        <begin position="302"/>
        <end position="321"/>
    </location>
</feature>
<protein>
    <submittedName>
        <fullName evidence="2">Uncharacterized protein</fullName>
    </submittedName>
</protein>
<dbReference type="EMBL" id="RZGK01000024">
    <property type="protein sequence ID" value="KAF9690397.1"/>
    <property type="molecule type" value="Genomic_DNA"/>
</dbReference>
<dbReference type="Proteomes" id="UP000651452">
    <property type="component" value="Unassembled WGS sequence"/>
</dbReference>
<keyword evidence="3" id="KW-1185">Reference proteome</keyword>
<organism evidence="2 3">
    <name type="scientific">Ascochyta lentis</name>
    <dbReference type="NCBI Taxonomy" id="205686"/>
    <lineage>
        <taxon>Eukaryota</taxon>
        <taxon>Fungi</taxon>
        <taxon>Dikarya</taxon>
        <taxon>Ascomycota</taxon>
        <taxon>Pezizomycotina</taxon>
        <taxon>Dothideomycetes</taxon>
        <taxon>Pleosporomycetidae</taxon>
        <taxon>Pleosporales</taxon>
        <taxon>Pleosporineae</taxon>
        <taxon>Didymellaceae</taxon>
        <taxon>Ascochyta</taxon>
    </lineage>
</organism>
<sequence length="550" mass="62160">MTTDTPVDALTRELAQYLESAETRGTSKTSQRKHFKDTLQRLQPLRAQALSAEIENLYNVGAWYLLFGYPPKFPSWADANDARLFAASRHMSALTNLKKEWKQPDAAPKIREAVRDVIPLPTWPGRDFLDKLVKIAGVGGTEYPLDTFLTELPHFLHAKHGKTKQPKSQYFKRESRRCILNLELDEFYNTVVQPWILGPTKPRTSSRKRRKTSVGGCSIDTSEQAEDEPLELELARRSSSHERDREQTVARSSPSIEVTGFIQQPSRSQSEDNDDGTNEIEDTELSITDIQSLNDDDEGEHVFTEEDDQTEIQPEDQQQIPLDDAAMARRAKGAKGTGDEQAQKEVEQAFDLLLDGDANDDVQWLQDNTKLRVSLRRQIEVTKIAVKVAIDALAQMSREVASRLPPSINVTQATANAEARLARFTANEMRILEQQRMLQTLADEMDDEDMCILNTRTVVNREALVARRAAIEQEIAHLKEWTVQINDKWKSQEEKKKELDDLEDSLAESNEALDVRARLFFLATQPATRGAFEAHVAAMDVQAEDGECGS</sequence>
<evidence type="ECO:0000313" key="2">
    <source>
        <dbReference type="EMBL" id="KAF9690397.1"/>
    </source>
</evidence>
<comment type="caution">
    <text evidence="2">The sequence shown here is derived from an EMBL/GenBank/DDBJ whole genome shotgun (WGS) entry which is preliminary data.</text>
</comment>
<feature type="region of interest" description="Disordered" evidence="1">
    <location>
        <begin position="198"/>
        <end position="295"/>
    </location>
</feature>
<feature type="compositionally biased region" description="Basic and acidic residues" evidence="1">
    <location>
        <begin position="233"/>
        <end position="248"/>
    </location>
</feature>
<feature type="compositionally biased region" description="Polar residues" evidence="1">
    <location>
        <begin position="249"/>
        <end position="268"/>
    </location>
</feature>
<name>A0A8H7MEP8_9PLEO</name>
<accession>A0A8H7MEP8</accession>
<evidence type="ECO:0000256" key="1">
    <source>
        <dbReference type="SAM" id="MobiDB-lite"/>
    </source>
</evidence>